<evidence type="ECO:0000256" key="5">
    <source>
        <dbReference type="ARBA" id="ARBA00023163"/>
    </source>
</evidence>
<reference evidence="9" key="1">
    <citation type="submission" date="2025-08" db="UniProtKB">
        <authorList>
            <consortium name="RefSeq"/>
        </authorList>
    </citation>
    <scope>IDENTIFICATION</scope>
</reference>
<gene>
    <name evidence="9" type="primary">LOC106512184</name>
</gene>
<evidence type="ECO:0000256" key="2">
    <source>
        <dbReference type="ARBA" id="ARBA00022553"/>
    </source>
</evidence>
<keyword evidence="4" id="KW-0805">Transcription regulation</keyword>
<evidence type="ECO:0000256" key="6">
    <source>
        <dbReference type="ARBA" id="ARBA00023242"/>
    </source>
</evidence>
<keyword evidence="3" id="KW-0694">RNA-binding</keyword>
<dbReference type="InParanoid" id="A0A2I4ALF9"/>
<dbReference type="GO" id="GO:0003712">
    <property type="term" value="F:transcription coregulator activity"/>
    <property type="evidence" value="ECO:0007669"/>
    <property type="project" value="InterPro"/>
</dbReference>
<sequence>MADCAALLDEELSSFVFSYLTETSCSQYGEEEVCSDRLDTDFSDIDLSQLDTSDFDSVNCFSELQWCADHPADASPASNHYNTTDELFEIEKENATLLAVLTDSLDGIVDAEVGKLSVFPTLGEEPSQEEEDEESLPLKAEDFSQSLGAETEDLSLLKKLLLTPPNIPSSIDVHKDGVHSHRYRNRSLCLRSVRPLAKSDLPQKRKPRAVRPAGRLCTELHRHLTTAQDADANPGPEAGEDEEEDEDEDSELEEEDE</sequence>
<dbReference type="KEGG" id="alim:106512184"/>
<evidence type="ECO:0000256" key="1">
    <source>
        <dbReference type="ARBA" id="ARBA00004123"/>
    </source>
</evidence>
<evidence type="ECO:0000313" key="9">
    <source>
        <dbReference type="RefSeq" id="XP_013856306.1"/>
    </source>
</evidence>
<dbReference type="GO" id="GO:0005634">
    <property type="term" value="C:nucleus"/>
    <property type="evidence" value="ECO:0007669"/>
    <property type="project" value="UniProtKB-SubCell"/>
</dbReference>
<dbReference type="GO" id="GO:0003723">
    <property type="term" value="F:RNA binding"/>
    <property type="evidence" value="ECO:0007669"/>
    <property type="project" value="UniProtKB-KW"/>
</dbReference>
<accession>A0A2I4ALF9</accession>
<name>A0A2I4ALF9_AUSLI</name>
<dbReference type="InterPro" id="IPR034605">
    <property type="entry name" value="PGC-1"/>
</dbReference>
<keyword evidence="5" id="KW-0804">Transcription</keyword>
<evidence type="ECO:0000313" key="8">
    <source>
        <dbReference type="Proteomes" id="UP000192220"/>
    </source>
</evidence>
<dbReference type="GeneID" id="106512184"/>
<keyword evidence="2" id="KW-0597">Phosphoprotein</keyword>
<dbReference type="OrthoDB" id="10047851at2759"/>
<evidence type="ECO:0000256" key="4">
    <source>
        <dbReference type="ARBA" id="ARBA00023015"/>
    </source>
</evidence>
<keyword evidence="8" id="KW-1185">Reference proteome</keyword>
<dbReference type="GO" id="GO:0045944">
    <property type="term" value="P:positive regulation of transcription by RNA polymerase II"/>
    <property type="evidence" value="ECO:0007669"/>
    <property type="project" value="TreeGrafter"/>
</dbReference>
<dbReference type="PANTHER" id="PTHR15528">
    <property type="entry name" value="PEROXISOME PROLIFERATOR ACTIVATED RECEPTOR GAMMA COACTIVATOR 1 PGC-1 -RELATED"/>
    <property type="match status" value="1"/>
</dbReference>
<proteinExistence type="predicted"/>
<comment type="subcellular location">
    <subcellularLocation>
        <location evidence="1">Nucleus</location>
    </subcellularLocation>
</comment>
<dbReference type="STRING" id="52670.A0A2I4ALF9"/>
<keyword evidence="9" id="KW-0675">Receptor</keyword>
<dbReference type="RefSeq" id="XP_013856306.1">
    <property type="nucleotide sequence ID" value="XM_014000852.1"/>
</dbReference>
<keyword evidence="6" id="KW-0539">Nucleus</keyword>
<protein>
    <submittedName>
        <fullName evidence="9">Peroxisome proliferator-activated receptor gamma coactivator 1-beta</fullName>
    </submittedName>
</protein>
<feature type="compositionally biased region" description="Acidic residues" evidence="7">
    <location>
        <begin position="238"/>
        <end position="257"/>
    </location>
</feature>
<evidence type="ECO:0000256" key="3">
    <source>
        <dbReference type="ARBA" id="ARBA00022884"/>
    </source>
</evidence>
<dbReference type="PANTHER" id="PTHR15528:SF12">
    <property type="entry name" value="PEROXISOME PROLIFERATOR-ACTIVATED RECEPTOR GAMMA COACTIVATOR 1-BETA"/>
    <property type="match status" value="1"/>
</dbReference>
<dbReference type="Proteomes" id="UP000192220">
    <property type="component" value="Unplaced"/>
</dbReference>
<dbReference type="AlphaFoldDB" id="A0A2I4ALF9"/>
<feature type="region of interest" description="Disordered" evidence="7">
    <location>
        <begin position="220"/>
        <end position="257"/>
    </location>
</feature>
<evidence type="ECO:0000256" key="7">
    <source>
        <dbReference type="SAM" id="MobiDB-lite"/>
    </source>
</evidence>
<organism evidence="8 9">
    <name type="scientific">Austrofundulus limnaeus</name>
    <name type="common">Annual killifish</name>
    <dbReference type="NCBI Taxonomy" id="52670"/>
    <lineage>
        <taxon>Eukaryota</taxon>
        <taxon>Metazoa</taxon>
        <taxon>Chordata</taxon>
        <taxon>Craniata</taxon>
        <taxon>Vertebrata</taxon>
        <taxon>Euteleostomi</taxon>
        <taxon>Actinopterygii</taxon>
        <taxon>Neopterygii</taxon>
        <taxon>Teleostei</taxon>
        <taxon>Neoteleostei</taxon>
        <taxon>Acanthomorphata</taxon>
        <taxon>Ovalentaria</taxon>
        <taxon>Atherinomorphae</taxon>
        <taxon>Cyprinodontiformes</taxon>
        <taxon>Rivulidae</taxon>
        <taxon>Austrofundulus</taxon>
    </lineage>
</organism>
<feature type="non-terminal residue" evidence="9">
    <location>
        <position position="257"/>
    </location>
</feature>